<dbReference type="Pfam" id="PF00171">
    <property type="entry name" value="Aldedh"/>
    <property type="match status" value="1"/>
</dbReference>
<evidence type="ECO:0000313" key="4">
    <source>
        <dbReference type="Proteomes" id="UP000763641"/>
    </source>
</evidence>
<comment type="caution">
    <text evidence="3">The sequence shown here is derived from an EMBL/GenBank/DDBJ whole genome shotgun (WGS) entry which is preliminary data.</text>
</comment>
<dbReference type="InterPro" id="IPR016163">
    <property type="entry name" value="Ald_DH_C"/>
</dbReference>
<reference evidence="3 4" key="1">
    <citation type="submission" date="2020-12" db="EMBL/GenBank/DDBJ databases">
        <title>Sphingomonas sp.</title>
        <authorList>
            <person name="Kim M.K."/>
        </authorList>
    </citation>
    <scope>NUCLEOTIDE SEQUENCE [LARGE SCALE GENOMIC DNA]</scope>
    <source>
        <strain evidence="3 4">BT552</strain>
    </source>
</reference>
<keyword evidence="1" id="KW-0560">Oxidoreductase</keyword>
<dbReference type="InterPro" id="IPR015590">
    <property type="entry name" value="Aldehyde_DH_dom"/>
</dbReference>
<evidence type="ECO:0000256" key="1">
    <source>
        <dbReference type="ARBA" id="ARBA00023002"/>
    </source>
</evidence>
<dbReference type="Gene3D" id="3.40.309.10">
    <property type="entry name" value="Aldehyde Dehydrogenase, Chain A, domain 2"/>
    <property type="match status" value="1"/>
</dbReference>
<dbReference type="PANTHER" id="PTHR11699">
    <property type="entry name" value="ALDEHYDE DEHYDROGENASE-RELATED"/>
    <property type="match status" value="1"/>
</dbReference>
<protein>
    <submittedName>
        <fullName evidence="3">Aldehyde dehydrogenase</fullName>
    </submittedName>
</protein>
<keyword evidence="4" id="KW-1185">Reference proteome</keyword>
<evidence type="ECO:0000313" key="3">
    <source>
        <dbReference type="EMBL" id="MBM6577824.1"/>
    </source>
</evidence>
<dbReference type="EMBL" id="JAFEMC010000005">
    <property type="protein sequence ID" value="MBM6577824.1"/>
    <property type="molecule type" value="Genomic_DNA"/>
</dbReference>
<dbReference type="InterPro" id="IPR016162">
    <property type="entry name" value="Ald_DH_N"/>
</dbReference>
<accession>A0ABS2DA54</accession>
<feature type="domain" description="Aldehyde dehydrogenase" evidence="2">
    <location>
        <begin position="28"/>
        <end position="483"/>
    </location>
</feature>
<dbReference type="InterPro" id="IPR016161">
    <property type="entry name" value="Ald_DH/histidinol_DH"/>
</dbReference>
<organism evidence="3 4">
    <name type="scientific">Sphingomonas longa</name>
    <dbReference type="NCBI Taxonomy" id="2778730"/>
    <lineage>
        <taxon>Bacteria</taxon>
        <taxon>Pseudomonadati</taxon>
        <taxon>Pseudomonadota</taxon>
        <taxon>Alphaproteobacteria</taxon>
        <taxon>Sphingomonadales</taxon>
        <taxon>Sphingomonadaceae</taxon>
        <taxon>Sphingomonas</taxon>
    </lineage>
</organism>
<proteinExistence type="predicted"/>
<sequence length="486" mass="51193">MEQGNTAFSLPEAGLVIGDKYLKQGSAGTHEHRYAATGEVQAVVPVAGASDVERAVAAAARALPGWRATRPAVRRDLLFRLANLVEAHGEEFAWIGAREVGSPISGVRAIPGKFAAWTKYAAGWADKLEGRVVSTFQDDTVFDYTLAEPFGVVGMIITWNGPLMGLAMKLGPALAAGNTLVIKPPELTPFTAYRLLQMAEQAGIPPGVLNLVTGGAEAGEALVRHPDVQKIAFTGGITTARRIAATIAPLMKPAIYELGGKSANLVFADADLDLAVRHSARQPLFLAGQGCVLPTRLLVQDSIADAFVERVVAEVESLRIGDPVDAETEFGPVVNEGAQQRLLSTIDAARERGDGRVVTGGARPASQPGGYYVAPTVFADVDPASPLGQEECFGPVLSILRFRDEDEAVRIANGTQFGLGAYIHSTHLGRTLRLAHRLHAGTIQVNGAPTARENAPFGGSGLSGYGREGGLEGLAEFIRTKNVAIA</sequence>
<dbReference type="SUPFAM" id="SSF53720">
    <property type="entry name" value="ALDH-like"/>
    <property type="match status" value="1"/>
</dbReference>
<name>A0ABS2DA54_9SPHN</name>
<evidence type="ECO:0000259" key="2">
    <source>
        <dbReference type="Pfam" id="PF00171"/>
    </source>
</evidence>
<dbReference type="RefSeq" id="WP_204199924.1">
    <property type="nucleotide sequence ID" value="NZ_JAFEMC010000005.1"/>
</dbReference>
<dbReference type="Gene3D" id="3.40.605.10">
    <property type="entry name" value="Aldehyde Dehydrogenase, Chain A, domain 1"/>
    <property type="match status" value="1"/>
</dbReference>
<dbReference type="Proteomes" id="UP000763641">
    <property type="component" value="Unassembled WGS sequence"/>
</dbReference>
<gene>
    <name evidence="3" type="ORF">ILT43_15685</name>
</gene>